<reference evidence="2 3" key="1">
    <citation type="submission" date="2018-03" db="EMBL/GenBank/DDBJ databases">
        <title>Genomic Encyclopedia of Archaeal and Bacterial Type Strains, Phase II (KMG-II): from individual species to whole genera.</title>
        <authorList>
            <person name="Goeker M."/>
        </authorList>
    </citation>
    <scope>NUCLEOTIDE SEQUENCE [LARGE SCALE GENOMIC DNA]</scope>
    <source>
        <strain evidence="2 3">DSM 28354</strain>
    </source>
</reference>
<dbReference type="RefSeq" id="WP_106140061.1">
    <property type="nucleotide sequence ID" value="NZ_PVTE01000025.1"/>
</dbReference>
<evidence type="ECO:0000313" key="2">
    <source>
        <dbReference type="EMBL" id="PRY29779.1"/>
    </source>
</evidence>
<dbReference type="OrthoDB" id="3015044at2"/>
<organism evidence="2 3">
    <name type="scientific">Spirosoma oryzae</name>
    <dbReference type="NCBI Taxonomy" id="1469603"/>
    <lineage>
        <taxon>Bacteria</taxon>
        <taxon>Pseudomonadati</taxon>
        <taxon>Bacteroidota</taxon>
        <taxon>Cytophagia</taxon>
        <taxon>Cytophagales</taxon>
        <taxon>Cytophagaceae</taxon>
        <taxon>Spirosoma</taxon>
    </lineage>
</organism>
<name>A0A2T0S8M7_9BACT</name>
<comment type="caution">
    <text evidence="2">The sequence shown here is derived from an EMBL/GenBank/DDBJ whole genome shotgun (WGS) entry which is preliminary data.</text>
</comment>
<keyword evidence="3" id="KW-1185">Reference proteome</keyword>
<dbReference type="AlphaFoldDB" id="A0A2T0S8M7"/>
<evidence type="ECO:0000313" key="3">
    <source>
        <dbReference type="Proteomes" id="UP000238375"/>
    </source>
</evidence>
<sequence>MSKPKRLQDFEATDENPFPPEGVEHRTSYKKGTTREVIDGVGEVMQLTGLAQTVSYRVDTLPFVKVYMGSLRQTSELSVPATNLYWYVLGMLQPGRDRVTLDIGEFLDFARYTPPVATDDGPGRRSTVHYYRAIAELLDRQYLARCLGAEHTFFINTNRFFNGDRTKL</sequence>
<dbReference type="Proteomes" id="UP000238375">
    <property type="component" value="Unassembled WGS sequence"/>
</dbReference>
<gene>
    <name evidence="2" type="ORF">CLV58_12541</name>
</gene>
<evidence type="ECO:0000256" key="1">
    <source>
        <dbReference type="SAM" id="MobiDB-lite"/>
    </source>
</evidence>
<protein>
    <submittedName>
        <fullName evidence="2">Uncharacterized protein</fullName>
    </submittedName>
</protein>
<proteinExistence type="predicted"/>
<feature type="region of interest" description="Disordered" evidence="1">
    <location>
        <begin position="1"/>
        <end position="26"/>
    </location>
</feature>
<accession>A0A2T0S8M7</accession>
<dbReference type="EMBL" id="PVTE01000025">
    <property type="protein sequence ID" value="PRY29779.1"/>
    <property type="molecule type" value="Genomic_DNA"/>
</dbReference>